<keyword evidence="6 9" id="KW-0812">Transmembrane</keyword>
<comment type="subcellular location">
    <subcellularLocation>
        <location evidence="1">Cell inner membrane</location>
        <topology evidence="1">Multi-pass membrane protein</topology>
    </subcellularLocation>
    <subcellularLocation>
        <location evidence="9">Cell membrane</location>
        <topology evidence="9">Multi-pass membrane protein</topology>
    </subcellularLocation>
</comment>
<keyword evidence="5" id="KW-0997">Cell inner membrane</keyword>
<feature type="transmembrane region" description="Helical" evidence="9">
    <location>
        <begin position="58"/>
        <end position="78"/>
    </location>
</feature>
<evidence type="ECO:0000313" key="12">
    <source>
        <dbReference type="Proteomes" id="UP000292781"/>
    </source>
</evidence>
<comment type="caution">
    <text evidence="11">The sequence shown here is derived from an EMBL/GenBank/DDBJ whole genome shotgun (WGS) entry which is preliminary data.</text>
</comment>
<evidence type="ECO:0000256" key="1">
    <source>
        <dbReference type="ARBA" id="ARBA00004429"/>
    </source>
</evidence>
<dbReference type="GO" id="GO:0043190">
    <property type="term" value="C:ATP-binding cassette (ABC) transporter complex"/>
    <property type="evidence" value="ECO:0007669"/>
    <property type="project" value="InterPro"/>
</dbReference>
<dbReference type="PANTHER" id="PTHR30133">
    <property type="entry name" value="CATIONIC AMINO ACID TRANSPORTER, MEMBRANE COMPONENT"/>
    <property type="match status" value="1"/>
</dbReference>
<dbReference type="SUPFAM" id="SSF161098">
    <property type="entry name" value="MetI-like"/>
    <property type="match status" value="1"/>
</dbReference>
<evidence type="ECO:0000256" key="9">
    <source>
        <dbReference type="RuleBase" id="RU363032"/>
    </source>
</evidence>
<name>A0A4Q9VSP1_9HYPH</name>
<dbReference type="CDD" id="cd06261">
    <property type="entry name" value="TM_PBP2"/>
    <property type="match status" value="1"/>
</dbReference>
<sequence>MAYFTLIGFGPRGWGAALAQATLMTLAVSIAAFGVGIVFGMFGCWAKLSGSVVARGAATAYTTILRGIPDLLVIYLLYFGGSQAIGSIARLLGHQGFFGLNGFVVGTLAVGIVSGAYETEVLRGAYQAIPRGELEAARVAGMGRLLMLRRIIAPQTLRFALPGMGNVWQLVIKESALISVVGLVEIMNQTRIAVGSTGAAFSFYATGAALFLVVTTFSGAAFRRAERWAMRGMPSGGGRRA</sequence>
<evidence type="ECO:0000256" key="3">
    <source>
        <dbReference type="ARBA" id="ARBA00022448"/>
    </source>
</evidence>
<evidence type="ECO:0000256" key="8">
    <source>
        <dbReference type="ARBA" id="ARBA00023136"/>
    </source>
</evidence>
<dbReference type="InterPro" id="IPR000515">
    <property type="entry name" value="MetI-like"/>
</dbReference>
<evidence type="ECO:0000259" key="10">
    <source>
        <dbReference type="PROSITE" id="PS50928"/>
    </source>
</evidence>
<feature type="domain" description="ABC transmembrane type-1" evidence="10">
    <location>
        <begin position="22"/>
        <end position="222"/>
    </location>
</feature>
<keyword evidence="4" id="KW-1003">Cell membrane</keyword>
<feature type="transmembrane region" description="Helical" evidence="9">
    <location>
        <begin position="98"/>
        <end position="117"/>
    </location>
</feature>
<dbReference type="Proteomes" id="UP000292781">
    <property type="component" value="Unassembled WGS sequence"/>
</dbReference>
<keyword evidence="12" id="KW-1185">Reference proteome</keyword>
<feature type="transmembrane region" description="Helical" evidence="9">
    <location>
        <begin position="20"/>
        <end position="46"/>
    </location>
</feature>
<feature type="transmembrane region" description="Helical" evidence="9">
    <location>
        <begin position="199"/>
        <end position="222"/>
    </location>
</feature>
<dbReference type="GO" id="GO:0022857">
    <property type="term" value="F:transmembrane transporter activity"/>
    <property type="evidence" value="ECO:0007669"/>
    <property type="project" value="InterPro"/>
</dbReference>
<dbReference type="InterPro" id="IPR010065">
    <property type="entry name" value="AA_ABC_transptr_permease_3TM"/>
</dbReference>
<keyword evidence="8 9" id="KW-0472">Membrane</keyword>
<proteinExistence type="inferred from homology"/>
<dbReference type="Gene3D" id="1.10.3720.10">
    <property type="entry name" value="MetI-like"/>
    <property type="match status" value="1"/>
</dbReference>
<keyword evidence="3 9" id="KW-0813">Transport</keyword>
<dbReference type="OrthoDB" id="9815029at2"/>
<evidence type="ECO:0000256" key="6">
    <source>
        <dbReference type="ARBA" id="ARBA00022692"/>
    </source>
</evidence>
<evidence type="ECO:0000256" key="7">
    <source>
        <dbReference type="ARBA" id="ARBA00022989"/>
    </source>
</evidence>
<organism evidence="11 12">
    <name type="scientific">Siculibacillus lacustris</name>
    <dbReference type="NCBI Taxonomy" id="1549641"/>
    <lineage>
        <taxon>Bacteria</taxon>
        <taxon>Pseudomonadati</taxon>
        <taxon>Pseudomonadota</taxon>
        <taxon>Alphaproteobacteria</taxon>
        <taxon>Hyphomicrobiales</taxon>
        <taxon>Ancalomicrobiaceae</taxon>
        <taxon>Siculibacillus</taxon>
    </lineage>
</organism>
<evidence type="ECO:0000256" key="4">
    <source>
        <dbReference type="ARBA" id="ARBA00022475"/>
    </source>
</evidence>
<evidence type="ECO:0000256" key="5">
    <source>
        <dbReference type="ARBA" id="ARBA00022519"/>
    </source>
</evidence>
<dbReference type="NCBIfam" id="TIGR01726">
    <property type="entry name" value="HEQRo_perm_3TM"/>
    <property type="match status" value="1"/>
</dbReference>
<dbReference type="Pfam" id="PF00528">
    <property type="entry name" value="BPD_transp_1"/>
    <property type="match status" value="1"/>
</dbReference>
<dbReference type="PANTHER" id="PTHR30133:SF2">
    <property type="entry name" value="ARGININE ABC TRANSPORTER PERMEASE PROTEIN ARTQ"/>
    <property type="match status" value="1"/>
</dbReference>
<accession>A0A4Q9VSP1</accession>
<dbReference type="InterPro" id="IPR051613">
    <property type="entry name" value="ABC_transp_permease_HisMQ"/>
</dbReference>
<dbReference type="EMBL" id="SJFN01000013">
    <property type="protein sequence ID" value="TBW38068.1"/>
    <property type="molecule type" value="Genomic_DNA"/>
</dbReference>
<gene>
    <name evidence="11" type="ORF">EYW49_10575</name>
</gene>
<dbReference type="PROSITE" id="PS50928">
    <property type="entry name" value="ABC_TM1"/>
    <property type="match status" value="1"/>
</dbReference>
<dbReference type="AlphaFoldDB" id="A0A4Q9VSP1"/>
<keyword evidence="7 9" id="KW-1133">Transmembrane helix</keyword>
<evidence type="ECO:0000256" key="2">
    <source>
        <dbReference type="ARBA" id="ARBA00010072"/>
    </source>
</evidence>
<reference evidence="11 12" key="1">
    <citation type="submission" date="2019-02" db="EMBL/GenBank/DDBJ databases">
        <title>Siculibacillus lacustris gen. nov., sp. nov., a new rosette-forming bacterium isolated from a freshwater crater lake (Lake St. Ana, Romania).</title>
        <authorList>
            <person name="Felfoldi T."/>
            <person name="Marton Z."/>
            <person name="Szabo A."/>
            <person name="Mentes A."/>
            <person name="Boka K."/>
            <person name="Marialigeti K."/>
            <person name="Mathe I."/>
            <person name="Koncz M."/>
            <person name="Schumann P."/>
            <person name="Toth E."/>
        </authorList>
    </citation>
    <scope>NUCLEOTIDE SEQUENCE [LARGE SCALE GENOMIC DNA]</scope>
    <source>
        <strain evidence="11 12">SA-279</strain>
    </source>
</reference>
<protein>
    <submittedName>
        <fullName evidence="11">ABC transporter permease subunit</fullName>
    </submittedName>
</protein>
<dbReference type="InterPro" id="IPR035906">
    <property type="entry name" value="MetI-like_sf"/>
</dbReference>
<comment type="similarity">
    <text evidence="2">Belongs to the binding-protein-dependent transport system permease family. HisMQ subfamily.</text>
</comment>
<evidence type="ECO:0000313" key="11">
    <source>
        <dbReference type="EMBL" id="TBW38068.1"/>
    </source>
</evidence>